<reference evidence="1 2" key="1">
    <citation type="submission" date="2017-09" db="EMBL/GenBank/DDBJ databases">
        <title>Large-scale bioinformatics analysis of Bacillus genomes uncovers conserved roles of natural products in bacterial physiology.</title>
        <authorList>
            <consortium name="Agbiome Team Llc"/>
            <person name="Bleich R.M."/>
            <person name="Grubbs K.J."/>
            <person name="Santa Maria K.C."/>
            <person name="Allen S.E."/>
            <person name="Farag S."/>
            <person name="Shank E.A."/>
            <person name="Bowers A."/>
        </authorList>
    </citation>
    <scope>NUCLEOTIDE SEQUENCE [LARGE SCALE GENOMIC DNA]</scope>
    <source>
        <strain evidence="1 2">AFS032503</strain>
    </source>
</reference>
<evidence type="ECO:0000313" key="1">
    <source>
        <dbReference type="EMBL" id="PHG19447.1"/>
    </source>
</evidence>
<evidence type="ECO:0000313" key="2">
    <source>
        <dbReference type="Proteomes" id="UP000225062"/>
    </source>
</evidence>
<proteinExistence type="predicted"/>
<gene>
    <name evidence="1" type="ORF">COI74_17930</name>
</gene>
<evidence type="ECO:0008006" key="3">
    <source>
        <dbReference type="Google" id="ProtNLM"/>
    </source>
</evidence>
<dbReference type="EMBL" id="NUUI01000031">
    <property type="protein sequence ID" value="PHG19447.1"/>
    <property type="molecule type" value="Genomic_DNA"/>
</dbReference>
<organism evidence="1 2">
    <name type="scientific">Bacillus wiedmannii</name>
    <dbReference type="NCBI Taxonomy" id="1890302"/>
    <lineage>
        <taxon>Bacteria</taxon>
        <taxon>Bacillati</taxon>
        <taxon>Bacillota</taxon>
        <taxon>Bacilli</taxon>
        <taxon>Bacillales</taxon>
        <taxon>Bacillaceae</taxon>
        <taxon>Bacillus</taxon>
        <taxon>Bacillus cereus group</taxon>
    </lineage>
</organism>
<name>A0ABD6TKT8_9BACI</name>
<dbReference type="AlphaFoldDB" id="A0ABD6TKT8"/>
<sequence length="239" mass="27842">MDTPKSVLNHPICKKFYERILEEFVVPFDLKGPIVDEYLKGITKIDSLKVSLDKPDAKNLYEIFSKSDSAEIKMKIVYLSNLMEAFMKEYIANKEGKKFSEVKNVINDAIKNDYKNPHNESILHIDYCIVIMDSYYSKDLRKLVGYDERPIGVFDETKGDINKLISPLFLELGKFRHLLVHYDGNLENIETDQRKKEFEQYLKATIEIQGQENGMIFIDSILLDEYITSALNFIWECAI</sequence>
<protein>
    <recommendedName>
        <fullName evidence="3">RiboL-PSP-HEPN domain-containing protein</fullName>
    </recommendedName>
</protein>
<dbReference type="Proteomes" id="UP000225062">
    <property type="component" value="Unassembled WGS sequence"/>
</dbReference>
<accession>A0ABD6TKT8</accession>
<comment type="caution">
    <text evidence="1">The sequence shown here is derived from an EMBL/GenBank/DDBJ whole genome shotgun (WGS) entry which is preliminary data.</text>
</comment>
<dbReference type="RefSeq" id="WP_098149719.1">
    <property type="nucleotide sequence ID" value="NZ_NUBB01000012.1"/>
</dbReference>